<feature type="signal peptide" evidence="3">
    <location>
        <begin position="1"/>
        <end position="21"/>
    </location>
</feature>
<feature type="compositionally biased region" description="Acidic residues" evidence="1">
    <location>
        <begin position="237"/>
        <end position="255"/>
    </location>
</feature>
<proteinExistence type="predicted"/>
<keyword evidence="3" id="KW-0732">Signal</keyword>
<feature type="compositionally biased region" description="Low complexity" evidence="1">
    <location>
        <begin position="269"/>
        <end position="282"/>
    </location>
</feature>
<dbReference type="RefSeq" id="WP_122181701.1">
    <property type="nucleotide sequence ID" value="NZ_RFFJ01000001.1"/>
</dbReference>
<feature type="chain" id="PRO_5018150831" description="LPXTG cell wall anchor domain-containing protein" evidence="3">
    <location>
        <begin position="22"/>
        <end position="340"/>
    </location>
</feature>
<accession>A0A3M2MCG9</accession>
<evidence type="ECO:0000313" key="5">
    <source>
        <dbReference type="Proteomes" id="UP000278673"/>
    </source>
</evidence>
<feature type="compositionally biased region" description="Gly residues" evidence="1">
    <location>
        <begin position="256"/>
        <end position="268"/>
    </location>
</feature>
<protein>
    <recommendedName>
        <fullName evidence="6">LPXTG cell wall anchor domain-containing protein</fullName>
    </recommendedName>
</protein>
<feature type="compositionally biased region" description="Polar residues" evidence="1">
    <location>
        <begin position="286"/>
        <end position="299"/>
    </location>
</feature>
<dbReference type="Proteomes" id="UP000278673">
    <property type="component" value="Unassembled WGS sequence"/>
</dbReference>
<evidence type="ECO:0000256" key="2">
    <source>
        <dbReference type="SAM" id="Phobius"/>
    </source>
</evidence>
<organism evidence="4 5">
    <name type="scientific">Streptomyces triticirhizae</name>
    <dbReference type="NCBI Taxonomy" id="2483353"/>
    <lineage>
        <taxon>Bacteria</taxon>
        <taxon>Bacillati</taxon>
        <taxon>Actinomycetota</taxon>
        <taxon>Actinomycetes</taxon>
        <taxon>Kitasatosporales</taxon>
        <taxon>Streptomycetaceae</taxon>
        <taxon>Streptomyces</taxon>
    </lineage>
</organism>
<dbReference type="InterPro" id="IPR022435">
    <property type="entry name" value="Surface-anchored_actinobac"/>
</dbReference>
<keyword evidence="2" id="KW-0472">Membrane</keyword>
<dbReference type="EMBL" id="RFFJ01000001">
    <property type="protein sequence ID" value="RMI46700.1"/>
    <property type="molecule type" value="Genomic_DNA"/>
</dbReference>
<evidence type="ECO:0000256" key="1">
    <source>
        <dbReference type="SAM" id="MobiDB-lite"/>
    </source>
</evidence>
<keyword evidence="2" id="KW-0812">Transmembrane</keyword>
<feature type="region of interest" description="Disordered" evidence="1">
    <location>
        <begin position="216"/>
        <end position="304"/>
    </location>
</feature>
<evidence type="ECO:0000256" key="3">
    <source>
        <dbReference type="SAM" id="SignalP"/>
    </source>
</evidence>
<evidence type="ECO:0008006" key="6">
    <source>
        <dbReference type="Google" id="ProtNLM"/>
    </source>
</evidence>
<name>A0A3M2MCG9_9ACTN</name>
<reference evidence="4 5" key="1">
    <citation type="submission" date="2018-10" db="EMBL/GenBank/DDBJ databases">
        <title>Isolation, diversity and antifungal activity of actinobacteria from wheat.</title>
        <authorList>
            <person name="Han C."/>
        </authorList>
    </citation>
    <scope>NUCLEOTIDE SEQUENCE [LARGE SCALE GENOMIC DNA]</scope>
    <source>
        <strain evidence="4 5">NEAU-YY642</strain>
    </source>
</reference>
<evidence type="ECO:0000313" key="4">
    <source>
        <dbReference type="EMBL" id="RMI46700.1"/>
    </source>
</evidence>
<comment type="caution">
    <text evidence="4">The sequence shown here is derived from an EMBL/GenBank/DDBJ whole genome shotgun (WGS) entry which is preliminary data.</text>
</comment>
<keyword evidence="2" id="KW-1133">Transmembrane helix</keyword>
<feature type="transmembrane region" description="Helical" evidence="2">
    <location>
        <begin position="310"/>
        <end position="331"/>
    </location>
</feature>
<dbReference type="NCBIfam" id="NF038134">
    <property type="entry name" value="choice_anch_M"/>
    <property type="match status" value="1"/>
</dbReference>
<gene>
    <name evidence="4" type="ORF">EBN88_00230</name>
</gene>
<dbReference type="AlphaFoldDB" id="A0A3M2MCG9"/>
<keyword evidence="5" id="KW-1185">Reference proteome</keyword>
<sequence>MSLWIGAMVAGGLLAAPPVSAEERADEGERDRVVLDGGHLDLAARLDEGELTFQVKDGTTPGEEVWREPNDVILHFDPRHAWEIPESGAGRIPEQVGRPGDTLWVDHSVTNGPDLLWPGWNTEEVPSGNVSTPITATFSDVARPDGFFLGQWRDDPELGNVVGIDIDGTQPEPGAVELRPGVHAHPLWFFTEEGVYRIRLEMSATLSTGERVADTGTLTAVVGDTDPDEVELPAPEEPGEPEEPEEPEEPGDADGGEAGGAGDSGGSAGTSAGEGAAGGPPADTSAGPSNVGDSGTGDSSGELAETGSDAVLLGGGALLLLTAGAGLVAVIRRRQRTRID</sequence>
<dbReference type="NCBIfam" id="TIGR03769">
    <property type="entry name" value="P_ac_wall_RPT"/>
    <property type="match status" value="1"/>
</dbReference>